<organism evidence="1 2">
    <name type="scientific">Aurantibacter aestuarii</name>
    <dbReference type="NCBI Taxonomy" id="1266046"/>
    <lineage>
        <taxon>Bacteria</taxon>
        <taxon>Pseudomonadati</taxon>
        <taxon>Bacteroidota</taxon>
        <taxon>Flavobacteriia</taxon>
        <taxon>Flavobacteriales</taxon>
        <taxon>Flavobacteriaceae</taxon>
        <taxon>Aurantibacter</taxon>
    </lineage>
</organism>
<dbReference type="EMBL" id="PXOQ01000006">
    <property type="protein sequence ID" value="PSG91692.1"/>
    <property type="molecule type" value="Genomic_DNA"/>
</dbReference>
<sequence>MKHIKHIFFDLDHTLWDFDKNSKLTFIYLFEKHKLDIDVEKFLEGYEVINLKYWKLYREDKINKDDLRFNRLKEALDVINFDASDDLIRILSEDYITYLTQYNFLFDGTLEILEYLHTKYHLHILTNGFTEVQSLKMNKSGIAKYFKTITDAEMVGVKKPNPKIFNFALHKAEALKTNSIMIGDSLEADILGAIDIGLDAIFFNPKNKESQNGIKTVNHLSLIKTYL</sequence>
<dbReference type="SFLD" id="SFLDG01129">
    <property type="entry name" value="C1.5:_HAD__Beta-PGM__Phosphata"/>
    <property type="match status" value="1"/>
</dbReference>
<comment type="caution">
    <text evidence="1">The sequence shown here is derived from an EMBL/GenBank/DDBJ whole genome shotgun (WGS) entry which is preliminary data.</text>
</comment>
<gene>
    <name evidence="1" type="ORF">C7H52_00845</name>
</gene>
<dbReference type="InterPro" id="IPR011951">
    <property type="entry name" value="HAD-SF_hydro_IA_YjjG/PynA"/>
</dbReference>
<dbReference type="NCBIfam" id="TIGR02254">
    <property type="entry name" value="YjjG_YfnB"/>
    <property type="match status" value="1"/>
</dbReference>
<dbReference type="InterPro" id="IPR052550">
    <property type="entry name" value="Pyrimidine_5'-ntase_YjjG"/>
</dbReference>
<dbReference type="AlphaFoldDB" id="A0A2T1NFX1"/>
<dbReference type="GO" id="GO:0008253">
    <property type="term" value="F:5'-nucleotidase activity"/>
    <property type="evidence" value="ECO:0007669"/>
    <property type="project" value="InterPro"/>
</dbReference>
<dbReference type="Gene3D" id="3.40.50.1000">
    <property type="entry name" value="HAD superfamily/HAD-like"/>
    <property type="match status" value="1"/>
</dbReference>
<dbReference type="Gene3D" id="1.10.150.240">
    <property type="entry name" value="Putative phosphatase, domain 2"/>
    <property type="match status" value="1"/>
</dbReference>
<dbReference type="Pfam" id="PF00702">
    <property type="entry name" value="Hydrolase"/>
    <property type="match status" value="1"/>
</dbReference>
<evidence type="ECO:0000313" key="2">
    <source>
        <dbReference type="Proteomes" id="UP000238426"/>
    </source>
</evidence>
<dbReference type="InterPro" id="IPR036412">
    <property type="entry name" value="HAD-like_sf"/>
</dbReference>
<keyword evidence="2" id="KW-1185">Reference proteome</keyword>
<dbReference type="InterPro" id="IPR023198">
    <property type="entry name" value="PGP-like_dom2"/>
</dbReference>
<dbReference type="PANTHER" id="PTHR47478:SF1">
    <property type="entry name" value="PYRIMIDINE 5'-NUCLEOTIDASE YJJG"/>
    <property type="match status" value="1"/>
</dbReference>
<evidence type="ECO:0000313" key="1">
    <source>
        <dbReference type="EMBL" id="PSG91692.1"/>
    </source>
</evidence>
<dbReference type="SFLD" id="SFLDS00003">
    <property type="entry name" value="Haloacid_Dehalogenase"/>
    <property type="match status" value="1"/>
</dbReference>
<accession>A0A2T1NFX1</accession>
<dbReference type="PANTHER" id="PTHR47478">
    <property type="match status" value="1"/>
</dbReference>
<reference evidence="1 2" key="1">
    <citation type="submission" date="2018-03" db="EMBL/GenBank/DDBJ databases">
        <title>Mesoflavibacter sp. HG37 and Mesoflavibacter sp. HG96 sp.nov., two marine bacteria isolated from seawater of Western Pacific Ocean.</title>
        <authorList>
            <person name="Cheng H."/>
            <person name="Wu Y.-H."/>
            <person name="Guo L.-L."/>
            <person name="Xu X.-W."/>
        </authorList>
    </citation>
    <scope>NUCLEOTIDE SEQUENCE [LARGE SCALE GENOMIC DNA]</scope>
    <source>
        <strain evidence="1 2">KCTC 32269</strain>
    </source>
</reference>
<dbReference type="InterPro" id="IPR006439">
    <property type="entry name" value="HAD-SF_hydro_IA"/>
</dbReference>
<name>A0A2T1NFX1_9FLAO</name>
<dbReference type="InterPro" id="IPR023214">
    <property type="entry name" value="HAD_sf"/>
</dbReference>
<dbReference type="RefSeq" id="WP_106461985.1">
    <property type="nucleotide sequence ID" value="NZ_PXOQ01000006.1"/>
</dbReference>
<dbReference type="SUPFAM" id="SSF56784">
    <property type="entry name" value="HAD-like"/>
    <property type="match status" value="1"/>
</dbReference>
<proteinExistence type="predicted"/>
<dbReference type="OrthoDB" id="9802350at2"/>
<dbReference type="NCBIfam" id="TIGR01549">
    <property type="entry name" value="HAD-SF-IA-v1"/>
    <property type="match status" value="1"/>
</dbReference>
<dbReference type="Proteomes" id="UP000238426">
    <property type="component" value="Unassembled WGS sequence"/>
</dbReference>
<protein>
    <submittedName>
        <fullName evidence="1">Noncanonical pyrimidine nucleotidase, YjjG family</fullName>
    </submittedName>
</protein>